<dbReference type="Proteomes" id="UP000324705">
    <property type="component" value="Chromosome 3A"/>
</dbReference>
<keyword evidence="1" id="KW-1133">Transmembrane helix</keyword>
<name>A0A9R0VET9_TRITD</name>
<protein>
    <recommendedName>
        <fullName evidence="2">DUF4220 domain-containing protein</fullName>
    </recommendedName>
</protein>
<accession>A0A9R0VET9</accession>
<feature type="transmembrane region" description="Helical" evidence="1">
    <location>
        <begin position="114"/>
        <end position="131"/>
    </location>
</feature>
<proteinExistence type="predicted"/>
<keyword evidence="1" id="KW-0812">Transmembrane</keyword>
<organism evidence="3 4">
    <name type="scientific">Triticum turgidum subsp. durum</name>
    <name type="common">Durum wheat</name>
    <name type="synonym">Triticum durum</name>
    <dbReference type="NCBI Taxonomy" id="4567"/>
    <lineage>
        <taxon>Eukaryota</taxon>
        <taxon>Viridiplantae</taxon>
        <taxon>Streptophyta</taxon>
        <taxon>Embryophyta</taxon>
        <taxon>Tracheophyta</taxon>
        <taxon>Spermatophyta</taxon>
        <taxon>Magnoliopsida</taxon>
        <taxon>Liliopsida</taxon>
        <taxon>Poales</taxon>
        <taxon>Poaceae</taxon>
        <taxon>BOP clade</taxon>
        <taxon>Pooideae</taxon>
        <taxon>Triticodae</taxon>
        <taxon>Triticeae</taxon>
        <taxon>Triticinae</taxon>
        <taxon>Triticum</taxon>
    </lineage>
</organism>
<feature type="transmembrane region" description="Helical" evidence="1">
    <location>
        <begin position="48"/>
        <end position="70"/>
    </location>
</feature>
<evidence type="ECO:0000256" key="1">
    <source>
        <dbReference type="SAM" id="Phobius"/>
    </source>
</evidence>
<evidence type="ECO:0000313" key="3">
    <source>
        <dbReference type="EMBL" id="VAH55720.1"/>
    </source>
</evidence>
<dbReference type="AlphaFoldDB" id="A0A9R0VET9"/>
<reference evidence="3 4" key="1">
    <citation type="submission" date="2017-09" db="EMBL/GenBank/DDBJ databases">
        <authorList>
            <consortium name="International Durum Wheat Genome Sequencing Consortium (IDWGSC)"/>
            <person name="Milanesi L."/>
        </authorList>
    </citation>
    <scope>NUCLEOTIDE SEQUENCE [LARGE SCALE GENOMIC DNA]</scope>
    <source>
        <strain evidence="4">cv. Svevo</strain>
    </source>
</reference>
<feature type="transmembrane region" description="Helical" evidence="1">
    <location>
        <begin position="304"/>
        <end position="325"/>
    </location>
</feature>
<dbReference type="InterPro" id="IPR025315">
    <property type="entry name" value="DUF4220"/>
</dbReference>
<feature type="transmembrane region" description="Helical" evidence="1">
    <location>
        <begin position="16"/>
        <end position="36"/>
    </location>
</feature>
<evidence type="ECO:0000259" key="2">
    <source>
        <dbReference type="Pfam" id="PF13968"/>
    </source>
</evidence>
<gene>
    <name evidence="3" type="ORF">TRITD_3Av1G003790</name>
</gene>
<keyword evidence="1" id="KW-0472">Membrane</keyword>
<dbReference type="Gramene" id="TRITD3Av1G003790.1">
    <property type="protein sequence ID" value="TRITD3Av1G003790.1"/>
    <property type="gene ID" value="TRITD3Av1G003790"/>
</dbReference>
<dbReference type="EMBL" id="LT934115">
    <property type="protein sequence ID" value="VAH55720.1"/>
    <property type="molecule type" value="Genomic_DNA"/>
</dbReference>
<dbReference type="OMA" id="LEMIFEV"/>
<dbReference type="Pfam" id="PF13968">
    <property type="entry name" value="DUF4220"/>
    <property type="match status" value="1"/>
</dbReference>
<dbReference type="PANTHER" id="PTHR31325">
    <property type="entry name" value="OS01G0798800 PROTEIN-RELATED"/>
    <property type="match status" value="1"/>
</dbReference>
<feature type="transmembrane region" description="Helical" evidence="1">
    <location>
        <begin position="345"/>
        <end position="364"/>
    </location>
</feature>
<keyword evidence="4" id="KW-1185">Reference proteome</keyword>
<dbReference type="InterPro" id="IPR007658">
    <property type="entry name" value="DUF594"/>
</dbReference>
<dbReference type="Pfam" id="PF04578">
    <property type="entry name" value="DUF594"/>
    <property type="match status" value="1"/>
</dbReference>
<feature type="domain" description="DUF4220" evidence="2">
    <location>
        <begin position="51"/>
        <end position="378"/>
    </location>
</feature>
<evidence type="ECO:0000313" key="4">
    <source>
        <dbReference type="Proteomes" id="UP000324705"/>
    </source>
</evidence>
<sequence length="681" mass="77107">MAPRLEPLVVFWSGRGIHFMVVLSFAVQITLMLLADLRRRADWPVLKVIIWSAYMLADTVAIYALGHLSVVVRLPEHHLMALWAPVLLVHLGGQDNITAYAIEDNRLWLRHLQTFGLQLVAAGYVLYASSILSHPSLLRSAAILMFVVGVVKYGERVLALMGADRFTSSNLFTAGEEALREEPARRSDVVGQRVMSKKPLGQGDIYEGLFRAYSLLDVPKEMFEGPTRFVKIKNGRRYEGEFMLKVVAMQLTMMYVRPLVHKGHGVHTWYGFLARSISLLFTVVALLLFHALGDKDGYTRLDVLVTKVLLTGAVVLEAVSVLRAVFSMWTAALLYERKWYKLGRVVQLVELVFVIWPMKLLVLGKSYWSGHMRQHDLFKVPSQIGSTGSRMAEIIGMESLWDSWFSSWSTRVPKDIINMVLELVSTTTKVGQIDIRKSRGQNALNKGNLLFGEELAWSVGLDLEESILVWHIATHVYLEWFRTKVHQTTTKQPKRIADLCKATKALCNYMFFLLASRPYMLPYPVNRQRYVQLCHDSITLLGRCHVRDLLRAISYQTERLMEGQTLKTTRNTCSLYRTVSQLDKGCKLAAKLIHTIEGAGRGTNADGTLEMIFEVWVEMLCYTAYSCNEKSHAKNLTSGGDLMTIVALMMVYMSNGFIIQKSKEEEEKKKTSDEEAGTSST</sequence>
<feature type="transmembrane region" description="Helical" evidence="1">
    <location>
        <begin position="272"/>
        <end position="292"/>
    </location>
</feature>